<gene>
    <name evidence="2" type="primary">96</name>
    <name evidence="2" type="ORF">SEA_PARVUSTARDA_96</name>
</gene>
<reference evidence="2" key="1">
    <citation type="submission" date="2022-08" db="EMBL/GenBank/DDBJ databases">
        <authorList>
            <person name="Madden B."/>
            <person name="Scherer A.E."/>
            <person name="Alnozaily A."/>
            <person name="Amadi D."/>
            <person name="Ghanbari-Martinez R.M."/>
            <person name="Hernandez J.D."/>
            <person name="Jacoby M.E."/>
            <person name="Machiraju V.K."/>
            <person name="Nalbantoglu E."/>
            <person name="Nawabe M."/>
            <person name="Niccum P."/>
            <person name="Wilkins Z."/>
            <person name="Zaghmout Y."/>
            <person name="Zakari M."/>
            <person name="Braverman J.L."/>
            <person name="Makula M.N."/>
            <person name="Singer L."/>
            <person name="Whitefleet-Smith J.L."/>
            <person name="Garlena R.A."/>
            <person name="Russell D.A."/>
            <person name="Jacobs-Sera D."/>
            <person name="Hatfull G.F."/>
        </authorList>
    </citation>
    <scope>NUCLEOTIDE SEQUENCE</scope>
</reference>
<sequence>MGTKIPQNVGVAGFTGATRDNVNLIGKPDGPMKFIDEFGFEVGTFTNPRADLYREKARTEFGTLMHHVPQEKRGYYKPEQCADYDPDEFEYIVDQKGYALCTRKTRAGKACASRAIHMSWVCTAHGGALHPLDKAVSEERALMPTKDGGYGKQYLDPELQARMTRYQKLVHGIITVEDLDDEELARGQCRDANGRFSGNPPKNIPKDIHDALVKRLFERAREAFQAELLPAIQTLGELARSDAVEPADRIKAASLVIDRVMGKNAEVIVHKQDAPWELALKTITGGSRAESRRARGLDPETGEPMVDAEIIDEEDEYVELPVDADGDASASGVGEDWDQDEDVPVVRGTPVVEDEEDDYTTVGAAIGIDEEIPGEAEARKAEETKNLRDRLKEARRQRYSARNRGLDSVEDLPYTMKSKKNPDGEGYLITLTLDLDKDPGRKRQSGDFG</sequence>
<proteinExistence type="predicted"/>
<protein>
    <submittedName>
        <fullName evidence="2">Uncharacterized protein</fullName>
    </submittedName>
</protein>
<accession>A0A9E7QPH5</accession>
<keyword evidence="1" id="KW-0175">Coiled coil</keyword>
<evidence type="ECO:0000256" key="1">
    <source>
        <dbReference type="SAM" id="Coils"/>
    </source>
</evidence>
<keyword evidence="3" id="KW-1185">Reference proteome</keyword>
<name>A0A9E7QPH5_9CAUD</name>
<organism evidence="2 3">
    <name type="scientific">Gordonia phage ParvusTarda</name>
    <dbReference type="NCBI Taxonomy" id="2927261"/>
    <lineage>
        <taxon>Viruses</taxon>
        <taxon>Duplodnaviria</taxon>
        <taxon>Heunggongvirae</taxon>
        <taxon>Uroviricota</taxon>
        <taxon>Caudoviricetes</taxon>
        <taxon>Dovevirinae</taxon>
        <taxon>Lambovirus</taxon>
        <taxon>Lambovirus parvustarda</taxon>
    </lineage>
</organism>
<dbReference type="Proteomes" id="UP001058441">
    <property type="component" value="Genome"/>
</dbReference>
<dbReference type="EMBL" id="OP172868">
    <property type="protein sequence ID" value="UVT31077.1"/>
    <property type="molecule type" value="Genomic_DNA"/>
</dbReference>
<evidence type="ECO:0000313" key="2">
    <source>
        <dbReference type="EMBL" id="UVT31077.1"/>
    </source>
</evidence>
<feature type="coiled-coil region" evidence="1">
    <location>
        <begin position="377"/>
        <end position="404"/>
    </location>
</feature>
<evidence type="ECO:0000313" key="3">
    <source>
        <dbReference type="Proteomes" id="UP001058441"/>
    </source>
</evidence>